<accession>A0A9J6DEB5</accession>
<reference evidence="1" key="2">
    <citation type="submission" date="2021-09" db="EMBL/GenBank/DDBJ databases">
        <authorList>
            <person name="Jia N."/>
            <person name="Wang J."/>
            <person name="Shi W."/>
            <person name="Du L."/>
            <person name="Sun Y."/>
            <person name="Zhan W."/>
            <person name="Jiang J."/>
            <person name="Wang Q."/>
            <person name="Zhang B."/>
            <person name="Ji P."/>
            <person name="Sakyi L.B."/>
            <person name="Cui X."/>
            <person name="Yuan T."/>
            <person name="Jiang B."/>
            <person name="Yang W."/>
            <person name="Lam T.T.-Y."/>
            <person name="Chang Q."/>
            <person name="Ding S."/>
            <person name="Wang X."/>
            <person name="Zhu J."/>
            <person name="Ruan X."/>
            <person name="Zhao L."/>
            <person name="Wei J."/>
            <person name="Que T."/>
            <person name="Du C."/>
            <person name="Cheng J."/>
            <person name="Dai P."/>
            <person name="Han X."/>
            <person name="Huang E."/>
            <person name="Gao Y."/>
            <person name="Liu J."/>
            <person name="Shao H."/>
            <person name="Ye R."/>
            <person name="Li L."/>
            <person name="Wei W."/>
            <person name="Wang X."/>
            <person name="Wang C."/>
            <person name="Huo Q."/>
            <person name="Li W."/>
            <person name="Guo W."/>
            <person name="Chen H."/>
            <person name="Chen S."/>
            <person name="Zhou L."/>
            <person name="Zhou L."/>
            <person name="Ni X."/>
            <person name="Tian J."/>
            <person name="Zhou Y."/>
            <person name="Sheng Y."/>
            <person name="Liu T."/>
            <person name="Pan Y."/>
            <person name="Xia L."/>
            <person name="Li J."/>
            <person name="Zhao F."/>
            <person name="Cao W."/>
        </authorList>
    </citation>
    <scope>NUCLEOTIDE SEQUENCE</scope>
    <source>
        <strain evidence="1">Rmic-2018</strain>
        <tissue evidence="1">Larvae</tissue>
    </source>
</reference>
<organism evidence="1 2">
    <name type="scientific">Rhipicephalus microplus</name>
    <name type="common">Cattle tick</name>
    <name type="synonym">Boophilus microplus</name>
    <dbReference type="NCBI Taxonomy" id="6941"/>
    <lineage>
        <taxon>Eukaryota</taxon>
        <taxon>Metazoa</taxon>
        <taxon>Ecdysozoa</taxon>
        <taxon>Arthropoda</taxon>
        <taxon>Chelicerata</taxon>
        <taxon>Arachnida</taxon>
        <taxon>Acari</taxon>
        <taxon>Parasitiformes</taxon>
        <taxon>Ixodida</taxon>
        <taxon>Ixodoidea</taxon>
        <taxon>Ixodidae</taxon>
        <taxon>Rhipicephalinae</taxon>
        <taxon>Rhipicephalus</taxon>
        <taxon>Boophilus</taxon>
    </lineage>
</organism>
<keyword evidence="2" id="KW-1185">Reference proteome</keyword>
<dbReference type="Pfam" id="PF02098">
    <property type="entry name" value="His_binding"/>
    <property type="match status" value="1"/>
</dbReference>
<dbReference type="VEuPathDB" id="VectorBase:LOC119178624"/>
<dbReference type="EMBL" id="JABSTU010000009">
    <property type="protein sequence ID" value="KAH8020315.1"/>
    <property type="molecule type" value="Genomic_DNA"/>
</dbReference>
<evidence type="ECO:0000313" key="1">
    <source>
        <dbReference type="EMBL" id="KAH8020315.1"/>
    </source>
</evidence>
<dbReference type="Proteomes" id="UP000821866">
    <property type="component" value="Chromosome 7"/>
</dbReference>
<sequence length="191" mass="21601">MMNRHAEPPWSTRCVFREAAAQVRSVVETFDPVPEWLPILDACVCLTSDEVMESFVYAVAILDSDHDDILECWSAKRTEIDRGAHTATYVLAFPTTGEEISFHVKAEENSPEFSYTLDNDSTPKGGMFYFTDYKDCVIEDLEFNGHQCVLWTRRALKDSVPQPCIDQFVDTCGAVVPKHSRDLCNDGEGDY</sequence>
<dbReference type="Gene3D" id="2.40.128.20">
    <property type="match status" value="1"/>
</dbReference>
<comment type="caution">
    <text evidence="1">The sequence shown here is derived from an EMBL/GenBank/DDBJ whole genome shotgun (WGS) entry which is preliminary data.</text>
</comment>
<dbReference type="SUPFAM" id="SSF50814">
    <property type="entry name" value="Lipocalins"/>
    <property type="match status" value="1"/>
</dbReference>
<dbReference type="InterPro" id="IPR012674">
    <property type="entry name" value="Calycin"/>
</dbReference>
<dbReference type="GO" id="GO:0030682">
    <property type="term" value="P:symbiont-mediated perturbation of host defenses"/>
    <property type="evidence" value="ECO:0007669"/>
    <property type="project" value="InterPro"/>
</dbReference>
<gene>
    <name evidence="1" type="ORF">HPB51_000595</name>
</gene>
<evidence type="ECO:0000313" key="2">
    <source>
        <dbReference type="Proteomes" id="UP000821866"/>
    </source>
</evidence>
<reference evidence="1" key="1">
    <citation type="journal article" date="2020" name="Cell">
        <title>Large-Scale Comparative Analyses of Tick Genomes Elucidate Their Genetic Diversity and Vector Capacities.</title>
        <authorList>
            <consortium name="Tick Genome and Microbiome Consortium (TIGMIC)"/>
            <person name="Jia N."/>
            <person name="Wang J."/>
            <person name="Shi W."/>
            <person name="Du L."/>
            <person name="Sun Y."/>
            <person name="Zhan W."/>
            <person name="Jiang J.F."/>
            <person name="Wang Q."/>
            <person name="Zhang B."/>
            <person name="Ji P."/>
            <person name="Bell-Sakyi L."/>
            <person name="Cui X.M."/>
            <person name="Yuan T.T."/>
            <person name="Jiang B.G."/>
            <person name="Yang W.F."/>
            <person name="Lam T.T."/>
            <person name="Chang Q.C."/>
            <person name="Ding S.J."/>
            <person name="Wang X.J."/>
            <person name="Zhu J.G."/>
            <person name="Ruan X.D."/>
            <person name="Zhao L."/>
            <person name="Wei J.T."/>
            <person name="Ye R.Z."/>
            <person name="Que T.C."/>
            <person name="Du C.H."/>
            <person name="Zhou Y.H."/>
            <person name="Cheng J.X."/>
            <person name="Dai P.F."/>
            <person name="Guo W.B."/>
            <person name="Han X.H."/>
            <person name="Huang E.J."/>
            <person name="Li L.F."/>
            <person name="Wei W."/>
            <person name="Gao Y.C."/>
            <person name="Liu J.Z."/>
            <person name="Shao H.Z."/>
            <person name="Wang X."/>
            <person name="Wang C.C."/>
            <person name="Yang T.C."/>
            <person name="Huo Q.B."/>
            <person name="Li W."/>
            <person name="Chen H.Y."/>
            <person name="Chen S.E."/>
            <person name="Zhou L.G."/>
            <person name="Ni X.B."/>
            <person name="Tian J.H."/>
            <person name="Sheng Y."/>
            <person name="Liu T."/>
            <person name="Pan Y.S."/>
            <person name="Xia L.Y."/>
            <person name="Li J."/>
            <person name="Zhao F."/>
            <person name="Cao W.C."/>
        </authorList>
    </citation>
    <scope>NUCLEOTIDE SEQUENCE</scope>
    <source>
        <strain evidence="1">Rmic-2018</strain>
    </source>
</reference>
<proteinExistence type="predicted"/>
<protein>
    <submittedName>
        <fullName evidence="1">Uncharacterized protein</fullName>
    </submittedName>
</protein>
<dbReference type="AlphaFoldDB" id="A0A9J6DEB5"/>
<dbReference type="InterPro" id="IPR002970">
    <property type="entry name" value="Tick_his-bd"/>
</dbReference>
<dbReference type="GO" id="GO:0043176">
    <property type="term" value="F:amine binding"/>
    <property type="evidence" value="ECO:0007669"/>
    <property type="project" value="InterPro"/>
</dbReference>
<name>A0A9J6DEB5_RHIMP</name>